<dbReference type="InterPro" id="IPR050330">
    <property type="entry name" value="Bact_OuterMem_StrucFunc"/>
</dbReference>
<name>A0ABW5N8Q1_9FLAO</name>
<proteinExistence type="predicted"/>
<dbReference type="PANTHER" id="PTHR30329:SF21">
    <property type="entry name" value="LIPOPROTEIN YIAD-RELATED"/>
    <property type="match status" value="1"/>
</dbReference>
<dbReference type="SUPFAM" id="SSF103088">
    <property type="entry name" value="OmpA-like"/>
    <property type="match status" value="1"/>
</dbReference>
<comment type="subcellular location">
    <subcellularLocation>
        <location evidence="1">Cell outer membrane</location>
    </subcellularLocation>
</comment>
<dbReference type="Pfam" id="PF13620">
    <property type="entry name" value="CarboxypepD_reg"/>
    <property type="match status" value="1"/>
</dbReference>
<keyword evidence="3" id="KW-0998">Cell outer membrane</keyword>
<dbReference type="PROSITE" id="PS51123">
    <property type="entry name" value="OMPA_2"/>
    <property type="match status" value="1"/>
</dbReference>
<evidence type="ECO:0000256" key="5">
    <source>
        <dbReference type="PROSITE-ProRule" id="PRU00473"/>
    </source>
</evidence>
<gene>
    <name evidence="7" type="ORF">ACFSTE_08420</name>
</gene>
<dbReference type="SUPFAM" id="SSF82171">
    <property type="entry name" value="DPP6 N-terminal domain-like"/>
    <property type="match status" value="1"/>
</dbReference>
<dbReference type="InterPro" id="IPR036737">
    <property type="entry name" value="OmpA-like_sf"/>
</dbReference>
<protein>
    <submittedName>
        <fullName evidence="7">OmpA family protein</fullName>
    </submittedName>
</protein>
<dbReference type="Gene3D" id="3.30.1330.60">
    <property type="entry name" value="OmpA-like domain"/>
    <property type="match status" value="1"/>
</dbReference>
<keyword evidence="8" id="KW-1185">Reference proteome</keyword>
<dbReference type="InterPro" id="IPR011042">
    <property type="entry name" value="6-blade_b-propeller_TolB-like"/>
</dbReference>
<dbReference type="RefSeq" id="WP_254884087.1">
    <property type="nucleotide sequence ID" value="NZ_JBHULX010000013.1"/>
</dbReference>
<evidence type="ECO:0000256" key="2">
    <source>
        <dbReference type="ARBA" id="ARBA00023136"/>
    </source>
</evidence>
<dbReference type="PROSITE" id="PS50005">
    <property type="entry name" value="TPR"/>
    <property type="match status" value="1"/>
</dbReference>
<evidence type="ECO:0000313" key="7">
    <source>
        <dbReference type="EMBL" id="MFD2590850.1"/>
    </source>
</evidence>
<dbReference type="Pfam" id="PF00691">
    <property type="entry name" value="OmpA"/>
    <property type="match status" value="1"/>
</dbReference>
<dbReference type="InterPro" id="IPR006664">
    <property type="entry name" value="OMP_bac"/>
</dbReference>
<sequence length="653" mass="74903">MIMNFRKYSVLILILSLFNIYAQENQLIKANEDFERFAYVDARKIYQKVAKNGYSSPDLYQKLGDSYYFNGELEEAVKWYESLVNEYEDEIEAEYLFRYAQSLKSAKRYVEADKVMEKFYMQTGNDQRANSFMTTRDYLKFIDMQSGKFQLLKLSVNSEHSDYAPSFNHHGDLIFASSRNSRNMTKTVHEWNEMPFLDLFYSKMNIDGDLSPPKKIRGGINTRFHESSSTFSKDGKTMYFTRNNFTKRKVKMDSTGTILLKIYKAKLKGSQWTDIEELPFNGEEYSVAHPALSADGTKLYFASDMPGSRGQSDIYEIDIYEDGSFGVPRNLGDQINTEGRETFPYISDSGVLYFSSDGHTGLGGLDVFVAVQEDGYFSLPYNVGRPINSPEDDFSFVVNETTRMGYFSSNRNGGKGNDDIYSFKQTEELITKCKQFIKGTVTDKETRERMGDAAVILLDENNDEITRTLTNEDGEYSLDVECNKSYILQAKQIAYAPTETVFTTNSSLGEENEYPLELERGGLEEKEVEEGNDLAAVLELEVIYFDLDKANIRPDAEVELQKIIEALREYPRLRINVRSHTDSRGKDKYNMMLSEKRAQSTVNYIIEQGGISSERVSGKGYGETELLNKCSNGIKCSKEEHQKNRRSEFIIIR</sequence>
<dbReference type="EMBL" id="JBHULX010000013">
    <property type="protein sequence ID" value="MFD2590850.1"/>
    <property type="molecule type" value="Genomic_DNA"/>
</dbReference>
<evidence type="ECO:0000259" key="6">
    <source>
        <dbReference type="PROSITE" id="PS51123"/>
    </source>
</evidence>
<dbReference type="CDD" id="cd07185">
    <property type="entry name" value="OmpA_C-like"/>
    <property type="match status" value="1"/>
</dbReference>
<organism evidence="7 8">
    <name type="scientific">Aquimarina hainanensis</name>
    <dbReference type="NCBI Taxonomy" id="1578017"/>
    <lineage>
        <taxon>Bacteria</taxon>
        <taxon>Pseudomonadati</taxon>
        <taxon>Bacteroidota</taxon>
        <taxon>Flavobacteriia</taxon>
        <taxon>Flavobacteriales</taxon>
        <taxon>Flavobacteriaceae</taxon>
        <taxon>Aquimarina</taxon>
    </lineage>
</organism>
<evidence type="ECO:0000313" key="8">
    <source>
        <dbReference type="Proteomes" id="UP001597459"/>
    </source>
</evidence>
<evidence type="ECO:0000256" key="1">
    <source>
        <dbReference type="ARBA" id="ARBA00004442"/>
    </source>
</evidence>
<dbReference type="Gene3D" id="2.120.10.30">
    <property type="entry name" value="TolB, C-terminal domain"/>
    <property type="match status" value="1"/>
</dbReference>
<dbReference type="SUPFAM" id="SSF48452">
    <property type="entry name" value="TPR-like"/>
    <property type="match status" value="1"/>
</dbReference>
<dbReference type="InterPro" id="IPR008969">
    <property type="entry name" value="CarboxyPept-like_regulatory"/>
</dbReference>
<dbReference type="SUPFAM" id="SSF49464">
    <property type="entry name" value="Carboxypeptidase regulatory domain-like"/>
    <property type="match status" value="1"/>
</dbReference>
<dbReference type="InterPro" id="IPR011990">
    <property type="entry name" value="TPR-like_helical_dom_sf"/>
</dbReference>
<dbReference type="InterPro" id="IPR019734">
    <property type="entry name" value="TPR_rpt"/>
</dbReference>
<dbReference type="InterPro" id="IPR011659">
    <property type="entry name" value="WD40"/>
</dbReference>
<evidence type="ECO:0000256" key="3">
    <source>
        <dbReference type="ARBA" id="ARBA00023237"/>
    </source>
</evidence>
<feature type="domain" description="OmpA-like" evidence="6">
    <location>
        <begin position="532"/>
        <end position="653"/>
    </location>
</feature>
<keyword evidence="4" id="KW-0802">TPR repeat</keyword>
<accession>A0ABW5N8Q1</accession>
<dbReference type="Gene3D" id="1.25.40.10">
    <property type="entry name" value="Tetratricopeptide repeat domain"/>
    <property type="match status" value="1"/>
</dbReference>
<dbReference type="PANTHER" id="PTHR30329">
    <property type="entry name" value="STATOR ELEMENT OF FLAGELLAR MOTOR COMPLEX"/>
    <property type="match status" value="1"/>
</dbReference>
<keyword evidence="2 5" id="KW-0472">Membrane</keyword>
<dbReference type="InterPro" id="IPR006665">
    <property type="entry name" value="OmpA-like"/>
</dbReference>
<feature type="repeat" description="TPR" evidence="4">
    <location>
        <begin position="57"/>
        <end position="90"/>
    </location>
</feature>
<dbReference type="Gene3D" id="2.60.40.1120">
    <property type="entry name" value="Carboxypeptidase-like, regulatory domain"/>
    <property type="match status" value="1"/>
</dbReference>
<dbReference type="Pfam" id="PF07676">
    <property type="entry name" value="PD40"/>
    <property type="match status" value="3"/>
</dbReference>
<dbReference type="PRINTS" id="PR01021">
    <property type="entry name" value="OMPADOMAIN"/>
</dbReference>
<dbReference type="Proteomes" id="UP001597459">
    <property type="component" value="Unassembled WGS sequence"/>
</dbReference>
<comment type="caution">
    <text evidence="7">The sequence shown here is derived from an EMBL/GenBank/DDBJ whole genome shotgun (WGS) entry which is preliminary data.</text>
</comment>
<reference evidence="8" key="1">
    <citation type="journal article" date="2019" name="Int. J. Syst. Evol. Microbiol.">
        <title>The Global Catalogue of Microorganisms (GCM) 10K type strain sequencing project: providing services to taxonomists for standard genome sequencing and annotation.</title>
        <authorList>
            <consortium name="The Broad Institute Genomics Platform"/>
            <consortium name="The Broad Institute Genome Sequencing Center for Infectious Disease"/>
            <person name="Wu L."/>
            <person name="Ma J."/>
        </authorList>
    </citation>
    <scope>NUCLEOTIDE SEQUENCE [LARGE SCALE GENOMIC DNA]</scope>
    <source>
        <strain evidence="8">KCTC 42423</strain>
    </source>
</reference>
<evidence type="ECO:0000256" key="4">
    <source>
        <dbReference type="PROSITE-ProRule" id="PRU00339"/>
    </source>
</evidence>